<evidence type="ECO:0000256" key="1">
    <source>
        <dbReference type="SAM" id="Phobius"/>
    </source>
</evidence>
<keyword evidence="1" id="KW-1133">Transmembrane helix</keyword>
<dbReference type="PANTHER" id="PTHR40078:SF1">
    <property type="entry name" value="INTEGRAL MEMBRANE PROTEIN"/>
    <property type="match status" value="1"/>
</dbReference>
<name>A0ABS4KU25_9CLOT</name>
<feature type="transmembrane region" description="Helical" evidence="1">
    <location>
        <begin position="15"/>
        <end position="39"/>
    </location>
</feature>
<sequence length="215" mass="23842">MQMKTLNGKIFTRQLVMFFGGLNIIQFGVAMFLCLGIGSDPFTVFSQGISRLLNINIGNANRVLTFCLLLLLFFINRKKINIGMILSIVFTGMFLNMYIKFVKLIMPGNITLIGSIVLFFLASIPVSIGFAIMKSARLGVAPNDYLYLLITSYVKKPYSVVRIITDTIYIIFGVLFGGIAGIGTIICIITQGPLIQLFMARVEPTLEGFLVEKNN</sequence>
<keyword evidence="1" id="KW-0812">Transmembrane</keyword>
<dbReference type="EMBL" id="JAGGLM010000016">
    <property type="protein sequence ID" value="MBP2033543.1"/>
    <property type="molecule type" value="Genomic_DNA"/>
</dbReference>
<dbReference type="InterPro" id="IPR038750">
    <property type="entry name" value="YczE/YyaS-like"/>
</dbReference>
<feature type="transmembrane region" description="Helical" evidence="1">
    <location>
        <begin position="82"/>
        <end position="99"/>
    </location>
</feature>
<dbReference type="PANTHER" id="PTHR40078">
    <property type="entry name" value="INTEGRAL MEMBRANE PROTEIN-RELATED"/>
    <property type="match status" value="1"/>
</dbReference>
<feature type="transmembrane region" description="Helical" evidence="1">
    <location>
        <begin position="59"/>
        <end position="75"/>
    </location>
</feature>
<dbReference type="Pfam" id="PF19700">
    <property type="entry name" value="DUF6198"/>
    <property type="match status" value="1"/>
</dbReference>
<accession>A0ABS4KU25</accession>
<feature type="transmembrane region" description="Helical" evidence="1">
    <location>
        <begin position="170"/>
        <end position="189"/>
    </location>
</feature>
<evidence type="ECO:0000313" key="2">
    <source>
        <dbReference type="EMBL" id="MBP2033543.1"/>
    </source>
</evidence>
<dbReference type="RefSeq" id="WP_209702810.1">
    <property type="nucleotide sequence ID" value="NZ_JAGGLM010000016.1"/>
</dbReference>
<keyword evidence="1" id="KW-0472">Membrane</keyword>
<proteinExistence type="predicted"/>
<reference evidence="2 3" key="1">
    <citation type="submission" date="2021-03" db="EMBL/GenBank/DDBJ databases">
        <title>Genomic Encyclopedia of Type Strains, Phase IV (KMG-IV): sequencing the most valuable type-strain genomes for metagenomic binning, comparative biology and taxonomic classification.</title>
        <authorList>
            <person name="Goeker M."/>
        </authorList>
    </citation>
    <scope>NUCLEOTIDE SEQUENCE [LARGE SCALE GENOMIC DNA]</scope>
    <source>
        <strain evidence="2 3">DSM 28783</strain>
    </source>
</reference>
<dbReference type="Proteomes" id="UP001519307">
    <property type="component" value="Unassembled WGS sequence"/>
</dbReference>
<organism evidence="2 3">
    <name type="scientific">Clostridium algifaecis</name>
    <dbReference type="NCBI Taxonomy" id="1472040"/>
    <lineage>
        <taxon>Bacteria</taxon>
        <taxon>Bacillati</taxon>
        <taxon>Bacillota</taxon>
        <taxon>Clostridia</taxon>
        <taxon>Eubacteriales</taxon>
        <taxon>Clostridiaceae</taxon>
        <taxon>Clostridium</taxon>
    </lineage>
</organism>
<comment type="caution">
    <text evidence="2">The sequence shown here is derived from an EMBL/GenBank/DDBJ whole genome shotgun (WGS) entry which is preliminary data.</text>
</comment>
<feature type="transmembrane region" description="Helical" evidence="1">
    <location>
        <begin position="111"/>
        <end position="133"/>
    </location>
</feature>
<protein>
    <submittedName>
        <fullName evidence="2">Membrane protein YczE</fullName>
    </submittedName>
</protein>
<keyword evidence="3" id="KW-1185">Reference proteome</keyword>
<gene>
    <name evidence="2" type="ORF">J2Z42_002246</name>
</gene>
<evidence type="ECO:0000313" key="3">
    <source>
        <dbReference type="Proteomes" id="UP001519307"/>
    </source>
</evidence>